<dbReference type="PANTHER" id="PTHR32401:SF16">
    <property type="entry name" value="CONCANAVALIN A-LIKE LECTIN FAMILY PROTEIN"/>
    <property type="match status" value="1"/>
</dbReference>
<feature type="chain" id="PRO_5042156883" description="Legume lectin domain-containing protein" evidence="4">
    <location>
        <begin position="27"/>
        <end position="347"/>
    </location>
</feature>
<evidence type="ECO:0000256" key="3">
    <source>
        <dbReference type="SAM" id="Phobius"/>
    </source>
</evidence>
<protein>
    <recommendedName>
        <fullName evidence="5">Legume lectin domain-containing protein</fullName>
    </recommendedName>
</protein>
<dbReference type="GO" id="GO:0030246">
    <property type="term" value="F:carbohydrate binding"/>
    <property type="evidence" value="ECO:0007669"/>
    <property type="project" value="UniProtKB-KW"/>
</dbReference>
<dbReference type="Pfam" id="PF00139">
    <property type="entry name" value="Lectin_legB"/>
    <property type="match status" value="1"/>
</dbReference>
<accession>A0AAE1MM05</accession>
<organism evidence="6 7">
    <name type="scientific">Acacia crassicarpa</name>
    <name type="common">northern wattle</name>
    <dbReference type="NCBI Taxonomy" id="499986"/>
    <lineage>
        <taxon>Eukaryota</taxon>
        <taxon>Viridiplantae</taxon>
        <taxon>Streptophyta</taxon>
        <taxon>Embryophyta</taxon>
        <taxon>Tracheophyta</taxon>
        <taxon>Spermatophyta</taxon>
        <taxon>Magnoliopsida</taxon>
        <taxon>eudicotyledons</taxon>
        <taxon>Gunneridae</taxon>
        <taxon>Pentapetalae</taxon>
        <taxon>rosids</taxon>
        <taxon>fabids</taxon>
        <taxon>Fabales</taxon>
        <taxon>Fabaceae</taxon>
        <taxon>Caesalpinioideae</taxon>
        <taxon>mimosoid clade</taxon>
        <taxon>Acacieae</taxon>
        <taxon>Acacia</taxon>
    </lineage>
</organism>
<evidence type="ECO:0000256" key="4">
    <source>
        <dbReference type="SAM" id="SignalP"/>
    </source>
</evidence>
<reference evidence="6" key="1">
    <citation type="submission" date="2023-10" db="EMBL/GenBank/DDBJ databases">
        <title>Chromosome-level genome of the transformable northern wattle, Acacia crassicarpa.</title>
        <authorList>
            <person name="Massaro I."/>
            <person name="Sinha N.R."/>
            <person name="Poethig S."/>
            <person name="Leichty A.R."/>
        </authorList>
    </citation>
    <scope>NUCLEOTIDE SEQUENCE</scope>
    <source>
        <strain evidence="6">Acra3RX</strain>
        <tissue evidence="6">Leaf</tissue>
    </source>
</reference>
<feature type="transmembrane region" description="Helical" evidence="3">
    <location>
        <begin position="283"/>
        <end position="307"/>
    </location>
</feature>
<keyword evidence="3" id="KW-1133">Transmembrane helix</keyword>
<comment type="caution">
    <text evidence="6">The sequence shown here is derived from an EMBL/GenBank/DDBJ whole genome shotgun (WGS) entry which is preliminary data.</text>
</comment>
<dbReference type="InterPro" id="IPR013320">
    <property type="entry name" value="ConA-like_dom_sf"/>
</dbReference>
<evidence type="ECO:0000256" key="2">
    <source>
        <dbReference type="ARBA" id="ARBA00022734"/>
    </source>
</evidence>
<gene>
    <name evidence="6" type="ORF">QN277_023465</name>
</gene>
<keyword evidence="2" id="KW-0430">Lectin</keyword>
<dbReference type="AlphaFoldDB" id="A0AAE1MM05"/>
<keyword evidence="3" id="KW-0472">Membrane</keyword>
<keyword evidence="3" id="KW-0812">Transmembrane</keyword>
<keyword evidence="4" id="KW-0732">Signal</keyword>
<feature type="domain" description="Legume lectin" evidence="5">
    <location>
        <begin position="31"/>
        <end position="248"/>
    </location>
</feature>
<dbReference type="SUPFAM" id="SSF49899">
    <property type="entry name" value="Concanavalin A-like lectins/glucanases"/>
    <property type="match status" value="1"/>
</dbReference>
<dbReference type="InterPro" id="IPR050258">
    <property type="entry name" value="Leguminous_Lectin"/>
</dbReference>
<dbReference type="Gene3D" id="2.60.120.200">
    <property type="match status" value="1"/>
</dbReference>
<comment type="similarity">
    <text evidence="1">Belongs to the leguminous lectin family.</text>
</comment>
<evidence type="ECO:0000259" key="5">
    <source>
        <dbReference type="Pfam" id="PF00139"/>
    </source>
</evidence>
<evidence type="ECO:0000313" key="6">
    <source>
        <dbReference type="EMBL" id="KAK4270429.1"/>
    </source>
</evidence>
<dbReference type="PANTHER" id="PTHR32401">
    <property type="entry name" value="CONCANAVALIN A-LIKE LECTIN FAMILY PROTEIN"/>
    <property type="match status" value="1"/>
</dbReference>
<sequence>MASIFPSLRFTAFAFFLVFFFHQTLASHPVSSFSFTDFQKDSEFNKSTVALFGNAKIVKFHGGSAIQLSGGGQVMYEKPIKLLEGKSRKLVSFSNYFAISMPLEEENGLAFVIAFGNNDSLLSIYSGLTNRSLLENALVVSISRDGHDRNGSSVIAKINGAVSTVKMGLKSEQKLHVWIDYKASSSRLEVRLSRFGNSRPFHPSLWHKINLLTVKEKKEMFVGFKFNTVNKESTSETCFLHSWNFTSRLFPYWIHSEPLDPNSLDKKKSEEDLKGREPKCDCYFRVVSALLIGAGFGGLIGFIVLFWNRIGNTRPVVPDECVVDKEFEYKKVNVVADKSAISGGVKK</sequence>
<evidence type="ECO:0000256" key="1">
    <source>
        <dbReference type="ARBA" id="ARBA00007606"/>
    </source>
</evidence>
<evidence type="ECO:0000313" key="7">
    <source>
        <dbReference type="Proteomes" id="UP001293593"/>
    </source>
</evidence>
<dbReference type="Proteomes" id="UP001293593">
    <property type="component" value="Unassembled WGS sequence"/>
</dbReference>
<proteinExistence type="inferred from homology"/>
<dbReference type="InterPro" id="IPR001220">
    <property type="entry name" value="Legume_lectin_dom"/>
</dbReference>
<feature type="signal peptide" evidence="4">
    <location>
        <begin position="1"/>
        <end position="26"/>
    </location>
</feature>
<name>A0AAE1MM05_9FABA</name>
<dbReference type="EMBL" id="JAWXYG010000006">
    <property type="protein sequence ID" value="KAK4270429.1"/>
    <property type="molecule type" value="Genomic_DNA"/>
</dbReference>
<keyword evidence="7" id="KW-1185">Reference proteome</keyword>